<evidence type="ECO:0000313" key="1">
    <source>
        <dbReference type="EMBL" id="GAA0506716.1"/>
    </source>
</evidence>
<dbReference type="EMBL" id="BAAABZ010000002">
    <property type="protein sequence ID" value="GAA0506716.1"/>
    <property type="molecule type" value="Genomic_DNA"/>
</dbReference>
<name>A0ABN1BWE0_9ACTN</name>
<reference evidence="1 2" key="1">
    <citation type="journal article" date="2019" name="Int. J. Syst. Evol. Microbiol.">
        <title>The Global Catalogue of Microorganisms (GCM) 10K type strain sequencing project: providing services to taxonomists for standard genome sequencing and annotation.</title>
        <authorList>
            <consortium name="The Broad Institute Genomics Platform"/>
            <consortium name="The Broad Institute Genome Sequencing Center for Infectious Disease"/>
            <person name="Wu L."/>
            <person name="Ma J."/>
        </authorList>
    </citation>
    <scope>NUCLEOTIDE SEQUENCE [LARGE SCALE GENOMIC DNA]</scope>
    <source>
        <strain evidence="1 2">JCM 5052</strain>
    </source>
</reference>
<dbReference type="Proteomes" id="UP001501576">
    <property type="component" value="Unassembled WGS sequence"/>
</dbReference>
<evidence type="ECO:0000313" key="2">
    <source>
        <dbReference type="Proteomes" id="UP001501576"/>
    </source>
</evidence>
<comment type="caution">
    <text evidence="1">The sequence shown here is derived from an EMBL/GenBank/DDBJ whole genome shotgun (WGS) entry which is preliminary data.</text>
</comment>
<gene>
    <name evidence="1" type="ORF">GCM10010390_07060</name>
</gene>
<protein>
    <submittedName>
        <fullName evidence="1">Uncharacterized protein</fullName>
    </submittedName>
</protein>
<sequence length="81" mass="8256">MRGALGPGDGWYAEVGALVRELGKDADLPQVPARSGAHGDEPVQGAVLVLDDGAGLFTEEFQRAFADGWGGSDGVPPFACG</sequence>
<keyword evidence="2" id="KW-1185">Reference proteome</keyword>
<organism evidence="1 2">
    <name type="scientific">Streptomyces mordarskii</name>
    <dbReference type="NCBI Taxonomy" id="1226758"/>
    <lineage>
        <taxon>Bacteria</taxon>
        <taxon>Bacillati</taxon>
        <taxon>Actinomycetota</taxon>
        <taxon>Actinomycetes</taxon>
        <taxon>Kitasatosporales</taxon>
        <taxon>Streptomycetaceae</taxon>
        <taxon>Streptomyces</taxon>
    </lineage>
</organism>
<accession>A0ABN1BWE0</accession>
<proteinExistence type="predicted"/>